<dbReference type="EMBL" id="SNRW01018922">
    <property type="protein sequence ID" value="KAA6366874.1"/>
    <property type="molecule type" value="Genomic_DNA"/>
</dbReference>
<comment type="caution">
    <text evidence="1">The sequence shown here is derived from an EMBL/GenBank/DDBJ whole genome shotgun (WGS) entry which is preliminary data.</text>
</comment>
<evidence type="ECO:0000313" key="1">
    <source>
        <dbReference type="EMBL" id="KAA6366874.1"/>
    </source>
</evidence>
<gene>
    <name evidence="1" type="ORF">EZS28_037600</name>
</gene>
<reference evidence="1 2" key="1">
    <citation type="submission" date="2019-03" db="EMBL/GenBank/DDBJ databases">
        <title>Single cell metagenomics reveals metabolic interactions within the superorganism composed of flagellate Streblomastix strix and complex community of Bacteroidetes bacteria on its surface.</title>
        <authorList>
            <person name="Treitli S.C."/>
            <person name="Kolisko M."/>
            <person name="Husnik F."/>
            <person name="Keeling P."/>
            <person name="Hampl V."/>
        </authorList>
    </citation>
    <scope>NUCLEOTIDE SEQUENCE [LARGE SCALE GENOMIC DNA]</scope>
    <source>
        <strain evidence="1">ST1C</strain>
    </source>
</reference>
<organism evidence="1 2">
    <name type="scientific">Streblomastix strix</name>
    <dbReference type="NCBI Taxonomy" id="222440"/>
    <lineage>
        <taxon>Eukaryota</taxon>
        <taxon>Metamonada</taxon>
        <taxon>Preaxostyla</taxon>
        <taxon>Oxymonadida</taxon>
        <taxon>Streblomastigidae</taxon>
        <taxon>Streblomastix</taxon>
    </lineage>
</organism>
<sequence>MSQPTTYSDAAIEEDNVLLNDVLALVNAADVDQGEDLQRDLAQLIVIFASTPESGKIMAQCEAVEKFVAHLSSGDLSPKHRVLINGILSLIASWSSINKPALQDEITLNSLVEMVFV</sequence>
<name>A0A5J4U9I3_9EUKA</name>
<dbReference type="AlphaFoldDB" id="A0A5J4U9I3"/>
<accession>A0A5J4U9I3</accession>
<dbReference type="Proteomes" id="UP000324800">
    <property type="component" value="Unassembled WGS sequence"/>
</dbReference>
<evidence type="ECO:0000313" key="2">
    <source>
        <dbReference type="Proteomes" id="UP000324800"/>
    </source>
</evidence>
<protein>
    <submittedName>
        <fullName evidence="1">Uncharacterized protein</fullName>
    </submittedName>
</protein>
<proteinExistence type="predicted"/>